<accession>A0A517U4C9</accession>
<evidence type="ECO:0000256" key="1">
    <source>
        <dbReference type="ARBA" id="ARBA00022729"/>
    </source>
</evidence>
<dbReference type="InterPro" id="IPR004843">
    <property type="entry name" value="Calcineurin-like_PHP"/>
</dbReference>
<dbReference type="InterPro" id="IPR008963">
    <property type="entry name" value="Purple_acid_Pase-like_N"/>
</dbReference>
<dbReference type="SUPFAM" id="SSF56300">
    <property type="entry name" value="Metallo-dependent phosphatases"/>
    <property type="match status" value="1"/>
</dbReference>
<dbReference type="Proteomes" id="UP000317909">
    <property type="component" value="Chromosome"/>
</dbReference>
<dbReference type="PANTHER" id="PTHR22953:SF153">
    <property type="entry name" value="PURPLE ACID PHOSPHATASE"/>
    <property type="match status" value="1"/>
</dbReference>
<dbReference type="PANTHER" id="PTHR22953">
    <property type="entry name" value="ACID PHOSPHATASE RELATED"/>
    <property type="match status" value="1"/>
</dbReference>
<dbReference type="AlphaFoldDB" id="A0A517U4C9"/>
<dbReference type="SUPFAM" id="SSF49363">
    <property type="entry name" value="Purple acid phosphatase, N-terminal domain"/>
    <property type="match status" value="1"/>
</dbReference>
<reference evidence="5 6" key="1">
    <citation type="submission" date="2019-02" db="EMBL/GenBank/DDBJ databases">
        <title>Deep-cultivation of Planctomycetes and their phenomic and genomic characterization uncovers novel biology.</title>
        <authorList>
            <person name="Wiegand S."/>
            <person name="Jogler M."/>
            <person name="Boedeker C."/>
            <person name="Pinto D."/>
            <person name="Vollmers J."/>
            <person name="Rivas-Marin E."/>
            <person name="Kohn T."/>
            <person name="Peeters S.H."/>
            <person name="Heuer A."/>
            <person name="Rast P."/>
            <person name="Oberbeckmann S."/>
            <person name="Bunk B."/>
            <person name="Jeske O."/>
            <person name="Meyerdierks A."/>
            <person name="Storesund J.E."/>
            <person name="Kallscheuer N."/>
            <person name="Luecker S."/>
            <person name="Lage O.M."/>
            <person name="Pohl T."/>
            <person name="Merkel B.J."/>
            <person name="Hornburger P."/>
            <person name="Mueller R.-W."/>
            <person name="Bruemmer F."/>
            <person name="Labrenz M."/>
            <person name="Spormann A.M."/>
            <person name="Op den Camp H."/>
            <person name="Overmann J."/>
            <person name="Amann R."/>
            <person name="Jetten M.S.M."/>
            <person name="Mascher T."/>
            <person name="Medema M.H."/>
            <person name="Devos D.P."/>
            <person name="Kaster A.-K."/>
            <person name="Ovreas L."/>
            <person name="Rohde M."/>
            <person name="Galperin M.Y."/>
            <person name="Jogler C."/>
        </authorList>
    </citation>
    <scope>NUCLEOTIDE SEQUENCE [LARGE SCALE GENOMIC DNA]</scope>
    <source>
        <strain evidence="5 6">I41</strain>
    </source>
</reference>
<feature type="domain" description="Calcineurin-like phosphoesterase" evidence="3">
    <location>
        <begin position="139"/>
        <end position="307"/>
    </location>
</feature>
<dbReference type="KEGG" id="llh:I41_46890"/>
<dbReference type="Gene3D" id="2.60.40.380">
    <property type="entry name" value="Purple acid phosphatase-like, N-terminal"/>
    <property type="match status" value="1"/>
</dbReference>
<feature type="chain" id="PRO_5021925965" evidence="2">
    <location>
        <begin position="26"/>
        <end position="418"/>
    </location>
</feature>
<keyword evidence="6" id="KW-1185">Reference proteome</keyword>
<feature type="domain" description="Purple acid phosphatase N-terminal" evidence="4">
    <location>
        <begin position="32"/>
        <end position="119"/>
    </location>
</feature>
<keyword evidence="1 2" id="KW-0732">Signal</keyword>
<dbReference type="RefSeq" id="WP_145435155.1">
    <property type="nucleotide sequence ID" value="NZ_CP036339.1"/>
</dbReference>
<dbReference type="GO" id="GO:0046872">
    <property type="term" value="F:metal ion binding"/>
    <property type="evidence" value="ECO:0007669"/>
    <property type="project" value="InterPro"/>
</dbReference>
<dbReference type="InterPro" id="IPR039331">
    <property type="entry name" value="PAPs-like"/>
</dbReference>
<evidence type="ECO:0000256" key="2">
    <source>
        <dbReference type="SAM" id="SignalP"/>
    </source>
</evidence>
<dbReference type="Gene3D" id="3.60.21.10">
    <property type="match status" value="1"/>
</dbReference>
<sequence length="418" mass="47138" precursor="true">MPTYRFVPSLLFALLLLCAPRVASAEDLIGLFLSWQQDPTTTMTVTWVDIYADSSSALLYRKYDGKNYSAATQWQTAAAQRSTMGPSTLQLRRVELTGLEPGARYEFGIGETAKDVTQFRRFDTMPAKLAKPLTFVAGGDMMHNRAMLDDMNEEMQRLEPDFALLGGDIAYENGVHGTHWIDWLQSWTNHAVTKDKRVIPLVIAIGNHEVKGGYNGTPPQDAPYFYSIFPLPQNRSYYALDFGKYLSLVVLDSQHTNPIAGPQAQWLAEAMSQRSDQQYLFACYHYPAYGTTKEPDGGTPLDAPQALAIQKNWCPSFERYGATAIFENDHHNYKRTHRIRNRQRDDANGILYLGDGAWGVEPRTVPKDAWWLAKAEGRNHLWRVELDPDGEAKVEAIDAAGKVFDEVEIKEPRTKPVP</sequence>
<dbReference type="GO" id="GO:0003993">
    <property type="term" value="F:acid phosphatase activity"/>
    <property type="evidence" value="ECO:0007669"/>
    <property type="project" value="InterPro"/>
</dbReference>
<evidence type="ECO:0000259" key="4">
    <source>
        <dbReference type="Pfam" id="PF16656"/>
    </source>
</evidence>
<dbReference type="Pfam" id="PF16656">
    <property type="entry name" value="Pur_ac_phosph_N"/>
    <property type="match status" value="1"/>
</dbReference>
<feature type="signal peptide" evidence="2">
    <location>
        <begin position="1"/>
        <end position="25"/>
    </location>
</feature>
<dbReference type="EMBL" id="CP036339">
    <property type="protein sequence ID" value="QDT75478.1"/>
    <property type="molecule type" value="Genomic_DNA"/>
</dbReference>
<evidence type="ECO:0000313" key="6">
    <source>
        <dbReference type="Proteomes" id="UP000317909"/>
    </source>
</evidence>
<dbReference type="InterPro" id="IPR015914">
    <property type="entry name" value="PAPs_N"/>
</dbReference>
<dbReference type="OrthoDB" id="9804511at2"/>
<dbReference type="Pfam" id="PF00149">
    <property type="entry name" value="Metallophos"/>
    <property type="match status" value="1"/>
</dbReference>
<protein>
    <submittedName>
        <fullName evidence="5">Calcineurin-like phosphoesterase</fullName>
    </submittedName>
</protein>
<evidence type="ECO:0000313" key="5">
    <source>
        <dbReference type="EMBL" id="QDT75478.1"/>
    </source>
</evidence>
<evidence type="ECO:0000259" key="3">
    <source>
        <dbReference type="Pfam" id="PF00149"/>
    </source>
</evidence>
<proteinExistence type="predicted"/>
<gene>
    <name evidence="5" type="ORF">I41_46890</name>
</gene>
<organism evidence="5 6">
    <name type="scientific">Lacipirellula limnantheis</name>
    <dbReference type="NCBI Taxonomy" id="2528024"/>
    <lineage>
        <taxon>Bacteria</taxon>
        <taxon>Pseudomonadati</taxon>
        <taxon>Planctomycetota</taxon>
        <taxon>Planctomycetia</taxon>
        <taxon>Pirellulales</taxon>
        <taxon>Lacipirellulaceae</taxon>
        <taxon>Lacipirellula</taxon>
    </lineage>
</organism>
<dbReference type="InterPro" id="IPR029052">
    <property type="entry name" value="Metallo-depent_PP-like"/>
</dbReference>
<name>A0A517U4C9_9BACT</name>